<name>A0A9E7IBN0_9LILI</name>
<proteinExistence type="predicted"/>
<dbReference type="EMBL" id="CP097511">
    <property type="protein sequence ID" value="URE48796.1"/>
    <property type="molecule type" value="Genomic_DNA"/>
</dbReference>
<dbReference type="AlphaFoldDB" id="A0A9E7IBN0"/>
<accession>A0A9E7IBN0</accession>
<feature type="compositionally biased region" description="Polar residues" evidence="1">
    <location>
        <begin position="73"/>
        <end position="88"/>
    </location>
</feature>
<evidence type="ECO:0000313" key="3">
    <source>
        <dbReference type="Proteomes" id="UP001055439"/>
    </source>
</evidence>
<sequence>MKLAKHENEELINYERSCVNAAERAERKAQLINEVPYFPTENMRKRGKKRRGSKGKTGRDEELQEFDVPEKMMTSNKQLASTNKSLQQLEDDTTSGEHCTSYLMVGKDGQAFKNLLDDNGKIKL</sequence>
<organism evidence="2 3">
    <name type="scientific">Musa troglodytarum</name>
    <name type="common">fe'i banana</name>
    <dbReference type="NCBI Taxonomy" id="320322"/>
    <lineage>
        <taxon>Eukaryota</taxon>
        <taxon>Viridiplantae</taxon>
        <taxon>Streptophyta</taxon>
        <taxon>Embryophyta</taxon>
        <taxon>Tracheophyta</taxon>
        <taxon>Spermatophyta</taxon>
        <taxon>Magnoliopsida</taxon>
        <taxon>Liliopsida</taxon>
        <taxon>Zingiberales</taxon>
        <taxon>Musaceae</taxon>
        <taxon>Musa</taxon>
    </lineage>
</organism>
<gene>
    <name evidence="2" type="ORF">MUK42_14582</name>
</gene>
<feature type="compositionally biased region" description="Basic residues" evidence="1">
    <location>
        <begin position="45"/>
        <end position="56"/>
    </location>
</feature>
<keyword evidence="3" id="KW-1185">Reference proteome</keyword>
<dbReference type="OrthoDB" id="2143914at2759"/>
<evidence type="ECO:0000313" key="2">
    <source>
        <dbReference type="EMBL" id="URE48791.1"/>
    </source>
</evidence>
<reference evidence="2" key="1">
    <citation type="submission" date="2022-05" db="EMBL/GenBank/DDBJ databases">
        <title>The Musa troglodytarum L. genome provides insights into the mechanism of non-climacteric behaviour and enrichment of carotenoids.</title>
        <authorList>
            <person name="Wang J."/>
        </authorList>
    </citation>
    <scope>NUCLEOTIDE SEQUENCE</scope>
    <source>
        <tissue evidence="2">Leaf</tissue>
    </source>
</reference>
<dbReference type="Proteomes" id="UP001055439">
    <property type="component" value="Chromosome 9"/>
</dbReference>
<feature type="region of interest" description="Disordered" evidence="1">
    <location>
        <begin position="40"/>
        <end position="95"/>
    </location>
</feature>
<protein>
    <submittedName>
        <fullName evidence="2">Uncharacterized protein</fullName>
    </submittedName>
</protein>
<evidence type="ECO:0000256" key="1">
    <source>
        <dbReference type="SAM" id="MobiDB-lite"/>
    </source>
</evidence>
<dbReference type="EMBL" id="CP097511">
    <property type="protein sequence ID" value="URE48791.1"/>
    <property type="molecule type" value="Genomic_DNA"/>
</dbReference>